<evidence type="ECO:0000256" key="1">
    <source>
        <dbReference type="ARBA" id="ARBA00008876"/>
    </source>
</evidence>
<dbReference type="RefSeq" id="WP_154513105.1">
    <property type="nucleotide sequence ID" value="NZ_JAXELC010000016.1"/>
</dbReference>
<dbReference type="EMBL" id="VUMH01000021">
    <property type="protein sequence ID" value="MSS29064.1"/>
    <property type="molecule type" value="Genomic_DNA"/>
</dbReference>
<evidence type="ECO:0000313" key="8">
    <source>
        <dbReference type="EMBL" id="MSS29064.1"/>
    </source>
</evidence>
<evidence type="ECO:0000256" key="5">
    <source>
        <dbReference type="ARBA" id="ARBA00023014"/>
    </source>
</evidence>
<sequence>MKDIHVNSITEAVAAMAVQACCKLPADVRKSFEAALTKEPSPVGRNILDQLLENAAIAAEEDIPICQDTGLAVVFADLGQDVHIVGGGFEDAVNEGVRRGYVDGYLRKSCVAEPLFERKNTRDNTPAVIHTRIVPGDSLRLRLAPKGAGSENKSVLKMLVPADGIEGVRKVVLDAVLAAGPNSCPPMVVGVGLGGNMEVAALCAKRAAARDIGSANADPRYAALECELLEMVNRTGVGPQGLGGLTTALGVHIEWAPTHIASLPVAVNINCHAARHAETVL</sequence>
<dbReference type="GO" id="GO:0004333">
    <property type="term" value="F:fumarate hydratase activity"/>
    <property type="evidence" value="ECO:0007669"/>
    <property type="project" value="UniProtKB-EC"/>
</dbReference>
<keyword evidence="6 8" id="KW-0456">Lyase</keyword>
<reference evidence="8 9" key="1">
    <citation type="submission" date="2019-09" db="EMBL/GenBank/DDBJ databases">
        <title>In-depth cultivation of the pig gut microbiome towards novel bacterial diversity and tailored functional studies.</title>
        <authorList>
            <person name="Wylensek D."/>
            <person name="Hitch T.C.A."/>
            <person name="Clavel T."/>
        </authorList>
    </citation>
    <scope>NUCLEOTIDE SEQUENCE [LARGE SCALE GENOMIC DNA]</scope>
    <source>
        <strain evidence="8 9">PG-178-WT-4</strain>
    </source>
</reference>
<comment type="similarity">
    <text evidence="1">Belongs to the class-I fumarase family.</text>
</comment>
<name>A0A6L5XP57_9BACT</name>
<dbReference type="GO" id="GO:0051539">
    <property type="term" value="F:4 iron, 4 sulfur cluster binding"/>
    <property type="evidence" value="ECO:0007669"/>
    <property type="project" value="UniProtKB-KW"/>
</dbReference>
<dbReference type="Pfam" id="PF05681">
    <property type="entry name" value="Fumerase"/>
    <property type="match status" value="1"/>
</dbReference>
<dbReference type="InterPro" id="IPR004646">
    <property type="entry name" value="Fe-S_hydro-lyase_TtdA-typ_cat"/>
</dbReference>
<evidence type="ECO:0000256" key="2">
    <source>
        <dbReference type="ARBA" id="ARBA00022485"/>
    </source>
</evidence>
<evidence type="ECO:0000259" key="7">
    <source>
        <dbReference type="Pfam" id="PF05681"/>
    </source>
</evidence>
<evidence type="ECO:0000313" key="9">
    <source>
        <dbReference type="Proteomes" id="UP000477488"/>
    </source>
</evidence>
<feature type="domain" description="Fe-S hydro-lyase tartrate dehydratase alpha-type catalytic" evidence="7">
    <location>
        <begin position="11"/>
        <end position="278"/>
    </location>
</feature>
<dbReference type="PANTHER" id="PTHR30389">
    <property type="entry name" value="FUMARATE HYDRATASE-RELATED"/>
    <property type="match status" value="1"/>
</dbReference>
<dbReference type="InterPro" id="IPR051208">
    <property type="entry name" value="Class-I_Fumarase/Tartrate_DH"/>
</dbReference>
<dbReference type="PANTHER" id="PTHR30389:SF17">
    <property type="entry name" value="L(+)-TARTRATE DEHYDRATASE SUBUNIT ALPHA-RELATED"/>
    <property type="match status" value="1"/>
</dbReference>
<evidence type="ECO:0000256" key="6">
    <source>
        <dbReference type="ARBA" id="ARBA00023239"/>
    </source>
</evidence>
<keyword evidence="2" id="KW-0004">4Fe-4S</keyword>
<dbReference type="NCBIfam" id="TIGR00722">
    <property type="entry name" value="ttdA_fumA_fumB"/>
    <property type="match status" value="1"/>
</dbReference>
<comment type="caution">
    <text evidence="8">The sequence shown here is derived from an EMBL/GenBank/DDBJ whole genome shotgun (WGS) entry which is preliminary data.</text>
</comment>
<dbReference type="GO" id="GO:0046872">
    <property type="term" value="F:metal ion binding"/>
    <property type="evidence" value="ECO:0007669"/>
    <property type="project" value="UniProtKB-KW"/>
</dbReference>
<dbReference type="Proteomes" id="UP000477488">
    <property type="component" value="Unassembled WGS sequence"/>
</dbReference>
<keyword evidence="5" id="KW-0411">Iron-sulfur</keyword>
<dbReference type="AlphaFoldDB" id="A0A6L5XP57"/>
<dbReference type="NCBIfam" id="NF004885">
    <property type="entry name" value="PRK06246.1"/>
    <property type="match status" value="1"/>
</dbReference>
<evidence type="ECO:0000256" key="4">
    <source>
        <dbReference type="ARBA" id="ARBA00023004"/>
    </source>
</evidence>
<proteinExistence type="inferred from homology"/>
<keyword evidence="3" id="KW-0479">Metal-binding</keyword>
<protein>
    <submittedName>
        <fullName evidence="8">Fumarate hydratase</fullName>
        <ecNumber evidence="8">4.2.1.2</ecNumber>
    </submittedName>
</protein>
<organism evidence="8 9">
    <name type="scientific">Desulfovibrio porci</name>
    <dbReference type="NCBI Taxonomy" id="2605782"/>
    <lineage>
        <taxon>Bacteria</taxon>
        <taxon>Pseudomonadati</taxon>
        <taxon>Thermodesulfobacteriota</taxon>
        <taxon>Desulfovibrionia</taxon>
        <taxon>Desulfovibrionales</taxon>
        <taxon>Desulfovibrionaceae</taxon>
        <taxon>Desulfovibrio</taxon>
    </lineage>
</organism>
<gene>
    <name evidence="8" type="ORF">FYJ44_13765</name>
</gene>
<keyword evidence="9" id="KW-1185">Reference proteome</keyword>
<dbReference type="EC" id="4.2.1.2" evidence="8"/>
<evidence type="ECO:0000256" key="3">
    <source>
        <dbReference type="ARBA" id="ARBA00022723"/>
    </source>
</evidence>
<keyword evidence="4" id="KW-0408">Iron</keyword>
<accession>A0A6L5XP57</accession>